<gene>
    <name evidence="1" type="ORF">WICPIJ_000288</name>
</gene>
<organism evidence="1 2">
    <name type="scientific">Wickerhamomyces pijperi</name>
    <name type="common">Yeast</name>
    <name type="synonym">Pichia pijperi</name>
    <dbReference type="NCBI Taxonomy" id="599730"/>
    <lineage>
        <taxon>Eukaryota</taxon>
        <taxon>Fungi</taxon>
        <taxon>Dikarya</taxon>
        <taxon>Ascomycota</taxon>
        <taxon>Saccharomycotina</taxon>
        <taxon>Saccharomycetes</taxon>
        <taxon>Phaffomycetales</taxon>
        <taxon>Wickerhamomycetaceae</taxon>
        <taxon>Wickerhamomyces</taxon>
    </lineage>
</organism>
<comment type="caution">
    <text evidence="1">The sequence shown here is derived from an EMBL/GenBank/DDBJ whole genome shotgun (WGS) entry which is preliminary data.</text>
</comment>
<proteinExistence type="predicted"/>
<dbReference type="InterPro" id="IPR002882">
    <property type="entry name" value="CofD"/>
</dbReference>
<keyword evidence="2" id="KW-1185">Reference proteome</keyword>
<dbReference type="GO" id="GO:0043743">
    <property type="term" value="F:LPPG:FO 2-phospho-L-lactate transferase activity"/>
    <property type="evidence" value="ECO:0007669"/>
    <property type="project" value="InterPro"/>
</dbReference>
<dbReference type="EMBL" id="JAEUBG010000190">
    <property type="protein sequence ID" value="KAH3688734.1"/>
    <property type="molecule type" value="Genomic_DNA"/>
</dbReference>
<dbReference type="OrthoDB" id="10267139at2759"/>
<name>A0A9P8QHG6_WICPI</name>
<accession>A0A9P8QHG6</accession>
<dbReference type="InterPro" id="IPR038136">
    <property type="entry name" value="CofD-like_dom_sf"/>
</dbReference>
<dbReference type="SUPFAM" id="SSF142338">
    <property type="entry name" value="CofD-like"/>
    <property type="match status" value="1"/>
</dbReference>
<evidence type="ECO:0000313" key="2">
    <source>
        <dbReference type="Proteomes" id="UP000774326"/>
    </source>
</evidence>
<dbReference type="PANTHER" id="PTHR31240:SF0">
    <property type="entry name" value="MATERNAL EFFECT EMBRYO ARREST 18"/>
    <property type="match status" value="1"/>
</dbReference>
<evidence type="ECO:0000313" key="1">
    <source>
        <dbReference type="EMBL" id="KAH3688734.1"/>
    </source>
</evidence>
<reference evidence="1" key="1">
    <citation type="journal article" date="2021" name="Open Biol.">
        <title>Shared evolutionary footprints suggest mitochondrial oxidative damage underlies multiple complex I losses in fungi.</title>
        <authorList>
            <person name="Schikora-Tamarit M.A."/>
            <person name="Marcet-Houben M."/>
            <person name="Nosek J."/>
            <person name="Gabaldon T."/>
        </authorList>
    </citation>
    <scope>NUCLEOTIDE SEQUENCE</scope>
    <source>
        <strain evidence="1">CBS2887</strain>
    </source>
</reference>
<sequence>MSTNNSNAQTPHKITVISGGTATNNLIPLFQSLTPSAEISFCMPVSDNGGSTSEILRVLGGPAIGDLRSRITRLITDEGFKKILSYRLSEDPIDAKQEWTLIVEGIHPIWSDLEVHSKEMVRSFLIHVHMELLKKSRNPLTNFKFEMASIGNLLLTGARLFVGSLDPAIELILRMTRVDPLFQVLPCLNTNYTYHISALLQNGEIITGQSQISHPSEVIPNHPMTDLTVSMDNLTTSHSSSNCSPRVITGSFYNSILLSENHEDVPYQHPDLLISQLKFSKDVNSPLASPISRIFYINQYGEEIHPNASTRTIKALSQSNVIWYSIGSLMTSIVPVLVLRGVGETIQANCKAKKILLLNGNQDRETTGLDASGFIRTIYNACCYSFGADSNPQLKLSEILTDLIYIEDSEIKVNLAEIQSVMGVKCTQIQKDQIGEETGINLYDPKDLLDKVQSIIEH</sequence>
<reference evidence="1" key="2">
    <citation type="submission" date="2021-01" db="EMBL/GenBank/DDBJ databases">
        <authorList>
            <person name="Schikora-Tamarit M.A."/>
        </authorList>
    </citation>
    <scope>NUCLEOTIDE SEQUENCE</scope>
    <source>
        <strain evidence="1">CBS2887</strain>
    </source>
</reference>
<protein>
    <submittedName>
        <fullName evidence="1">Uncharacterized protein</fullName>
    </submittedName>
</protein>
<dbReference type="Pfam" id="PF01933">
    <property type="entry name" value="CofD"/>
    <property type="match status" value="1"/>
</dbReference>
<dbReference type="Gene3D" id="3.40.50.10680">
    <property type="entry name" value="CofD-like domains"/>
    <property type="match status" value="1"/>
</dbReference>
<dbReference type="PANTHER" id="PTHR31240">
    <property type="entry name" value="MATERNAL EFFECT EMBRYO ARREST 18"/>
    <property type="match status" value="1"/>
</dbReference>
<dbReference type="AlphaFoldDB" id="A0A9P8QHG6"/>
<dbReference type="Proteomes" id="UP000774326">
    <property type="component" value="Unassembled WGS sequence"/>
</dbReference>